<dbReference type="Gramene" id="KQL11434">
    <property type="protein sequence ID" value="KQL11434"/>
    <property type="gene ID" value="SETIT_008246mg"/>
</dbReference>
<proteinExistence type="predicted"/>
<organism evidence="2 3">
    <name type="scientific">Setaria italica</name>
    <name type="common">Foxtail millet</name>
    <name type="synonym">Panicum italicum</name>
    <dbReference type="NCBI Taxonomy" id="4555"/>
    <lineage>
        <taxon>Eukaryota</taxon>
        <taxon>Viridiplantae</taxon>
        <taxon>Streptophyta</taxon>
        <taxon>Embryophyta</taxon>
        <taxon>Tracheophyta</taxon>
        <taxon>Spermatophyta</taxon>
        <taxon>Magnoliopsida</taxon>
        <taxon>Liliopsida</taxon>
        <taxon>Poales</taxon>
        <taxon>Poaceae</taxon>
        <taxon>PACMAD clade</taxon>
        <taxon>Panicoideae</taxon>
        <taxon>Panicodae</taxon>
        <taxon>Paniceae</taxon>
        <taxon>Cenchrinae</taxon>
        <taxon>Setaria</taxon>
    </lineage>
</organism>
<evidence type="ECO:0000256" key="1">
    <source>
        <dbReference type="SAM" id="MobiDB-lite"/>
    </source>
</evidence>
<dbReference type="PANTHER" id="PTHR47482">
    <property type="entry name" value="OS11G0632001 PROTEIN"/>
    <property type="match status" value="1"/>
</dbReference>
<protein>
    <submittedName>
        <fullName evidence="2">Uncharacterized protein</fullName>
    </submittedName>
</protein>
<dbReference type="EnsemblPlants" id="KQL11434">
    <property type="protein sequence ID" value="KQL11434"/>
    <property type="gene ID" value="SETIT_008246mg"/>
</dbReference>
<reference evidence="2" key="2">
    <citation type="submission" date="2018-08" db="UniProtKB">
        <authorList>
            <consortium name="EnsemblPlants"/>
        </authorList>
    </citation>
    <scope>IDENTIFICATION</scope>
    <source>
        <strain evidence="2">Yugu1</strain>
    </source>
</reference>
<reference evidence="3" key="1">
    <citation type="journal article" date="2012" name="Nat. Biotechnol.">
        <title>Reference genome sequence of the model plant Setaria.</title>
        <authorList>
            <person name="Bennetzen J.L."/>
            <person name="Schmutz J."/>
            <person name="Wang H."/>
            <person name="Percifield R."/>
            <person name="Hawkins J."/>
            <person name="Pontaroli A.C."/>
            <person name="Estep M."/>
            <person name="Feng L."/>
            <person name="Vaughn J.N."/>
            <person name="Grimwood J."/>
            <person name="Jenkins J."/>
            <person name="Barry K."/>
            <person name="Lindquist E."/>
            <person name="Hellsten U."/>
            <person name="Deshpande S."/>
            <person name="Wang X."/>
            <person name="Wu X."/>
            <person name="Mitros T."/>
            <person name="Triplett J."/>
            <person name="Yang X."/>
            <person name="Ye C.Y."/>
            <person name="Mauro-Herrera M."/>
            <person name="Wang L."/>
            <person name="Li P."/>
            <person name="Sharma M."/>
            <person name="Sharma R."/>
            <person name="Ronald P.C."/>
            <person name="Panaud O."/>
            <person name="Kellogg E.A."/>
            <person name="Brutnell T.P."/>
            <person name="Doust A.N."/>
            <person name="Tuskan G.A."/>
            <person name="Rokhsar D."/>
            <person name="Devos K.M."/>
        </authorList>
    </citation>
    <scope>NUCLEOTIDE SEQUENCE [LARGE SCALE GENOMIC DNA]</scope>
    <source>
        <strain evidence="3">cv. Yugu1</strain>
    </source>
</reference>
<feature type="region of interest" description="Disordered" evidence="1">
    <location>
        <begin position="42"/>
        <end position="62"/>
    </location>
</feature>
<evidence type="ECO:0000313" key="3">
    <source>
        <dbReference type="Proteomes" id="UP000004995"/>
    </source>
</evidence>
<dbReference type="InParanoid" id="K3Y227"/>
<dbReference type="OMA" id="REMAMDD"/>
<dbReference type="PANTHER" id="PTHR47482:SF24">
    <property type="entry name" value="PROTEIN FAR1-RELATED SEQUENCE"/>
    <property type="match status" value="1"/>
</dbReference>
<accession>K3Y227</accession>
<keyword evidence="3" id="KW-1185">Reference proteome</keyword>
<feature type="region of interest" description="Disordered" evidence="1">
    <location>
        <begin position="473"/>
        <end position="542"/>
    </location>
</feature>
<dbReference type="STRING" id="4555.K3Y227"/>
<feature type="compositionally biased region" description="Basic and acidic residues" evidence="1">
    <location>
        <begin position="510"/>
        <end position="520"/>
    </location>
</feature>
<dbReference type="HOGENOM" id="CLU_008459_11_0_1"/>
<dbReference type="Proteomes" id="UP000004995">
    <property type="component" value="Unassembled WGS sequence"/>
</dbReference>
<name>K3Y227_SETIT</name>
<dbReference type="AlphaFoldDB" id="K3Y227"/>
<evidence type="ECO:0000313" key="2">
    <source>
        <dbReference type="EnsemblPlants" id="KQL11434"/>
    </source>
</evidence>
<sequence length="542" mass="60632">MAMVVAGGGDSIASSAAAATYVAATPSVPPMITPITGAVVPRGSNDPLHHTTMLTPPTSVPPGALITPDPNERFHLIEKTSKRVGYPTYAKVKEDKKGKQWYFDHVEEAHNHKLHPSLSMVRYMHAHKQREMAMDDLFAIMSRNGVVHQAAMNVMSELFGGRQNWPFTDKDVKNITKTKSEGEAGSLINYPLGPTQFEVEWKKLVDECGIADNPAIIALWEKRKSWIATYFKGMMVMLTIVQPCTCLQRGCLTRFSTQTTWMLAEVVRACKSRFDEQLIRVYTRAVYQEYKKQYGNSTTFVIEPNPDPEVRNGYLVTHEKGTGSFCWTQHAFRVSIPEKYILRRYTCDARSMVPWDRHDVVQVGPRGDMEQSWLSKLLPKLMRLGRAGSKTDCAYAKIAIGAIKNVGAAASTLECSVAVVEFNEPESKSNLDPTSINYLAGNLARKVNLLKRELWEQSVQTCNVTGHYSTTCPLNPNRSRATENRVKKRGAKTQGGTLRKRGRPKIQRGLNEEQEGRQSGEDEASGCVNYQENSDGNDYESE</sequence>
<dbReference type="EMBL" id="AGNK02002610">
    <property type="status" value="NOT_ANNOTATED_CDS"/>
    <property type="molecule type" value="Genomic_DNA"/>
</dbReference>